<dbReference type="InterPro" id="IPR006675">
    <property type="entry name" value="HDIG_dom"/>
</dbReference>
<organism evidence="3 4">
    <name type="scientific">Roseburia hominis</name>
    <dbReference type="NCBI Taxonomy" id="301301"/>
    <lineage>
        <taxon>Bacteria</taxon>
        <taxon>Bacillati</taxon>
        <taxon>Bacillota</taxon>
        <taxon>Clostridia</taxon>
        <taxon>Lachnospirales</taxon>
        <taxon>Lachnospiraceae</taxon>
        <taxon>Roseburia</taxon>
    </lineage>
</organism>
<dbReference type="Pfam" id="PF13487">
    <property type="entry name" value="HD_5"/>
    <property type="match status" value="1"/>
</dbReference>
<feature type="domain" description="HD-GYP" evidence="2">
    <location>
        <begin position="128"/>
        <end position="323"/>
    </location>
</feature>
<comment type="caution">
    <text evidence="3">The sequence shown here is derived from an EMBL/GenBank/DDBJ whole genome shotgun (WGS) entry which is preliminary data.</text>
</comment>
<dbReference type="SUPFAM" id="SSF109604">
    <property type="entry name" value="HD-domain/PDEase-like"/>
    <property type="match status" value="1"/>
</dbReference>
<dbReference type="Proteomes" id="UP000266172">
    <property type="component" value="Unassembled WGS sequence"/>
</dbReference>
<dbReference type="AlphaFoldDB" id="A0A173WX25"/>
<evidence type="ECO:0000259" key="1">
    <source>
        <dbReference type="PROSITE" id="PS51831"/>
    </source>
</evidence>
<dbReference type="Gene3D" id="1.10.3210.10">
    <property type="entry name" value="Hypothetical protein af1432"/>
    <property type="match status" value="1"/>
</dbReference>
<reference evidence="3 4" key="1">
    <citation type="submission" date="2018-08" db="EMBL/GenBank/DDBJ databases">
        <title>A genome reference for cultivated species of the human gut microbiota.</title>
        <authorList>
            <person name="Zou Y."/>
            <person name="Xue W."/>
            <person name="Luo G."/>
        </authorList>
    </citation>
    <scope>NUCLEOTIDE SEQUENCE [LARGE SCALE GENOMIC DNA]</scope>
    <source>
        <strain evidence="3 4">AF22-12AC</strain>
    </source>
</reference>
<dbReference type="CDD" id="cd00077">
    <property type="entry name" value="HDc"/>
    <property type="match status" value="1"/>
</dbReference>
<dbReference type="NCBIfam" id="TIGR00277">
    <property type="entry name" value="HDIG"/>
    <property type="match status" value="1"/>
</dbReference>
<feature type="domain" description="HD" evidence="1">
    <location>
        <begin position="150"/>
        <end position="272"/>
    </location>
</feature>
<protein>
    <submittedName>
        <fullName evidence="3">HD-GYP domain-containing protein</fullName>
    </submittedName>
</protein>
<dbReference type="SMART" id="SM00471">
    <property type="entry name" value="HDc"/>
    <property type="match status" value="1"/>
</dbReference>
<dbReference type="InterPro" id="IPR006674">
    <property type="entry name" value="HD_domain"/>
</dbReference>
<dbReference type="InterPro" id="IPR037522">
    <property type="entry name" value="HD_GYP_dom"/>
</dbReference>
<evidence type="ECO:0000259" key="2">
    <source>
        <dbReference type="PROSITE" id="PS51832"/>
    </source>
</evidence>
<accession>A0A173WX25</accession>
<sequence length="364" mass="41392">MKRIPTTDLKPGMFTARPVRTAAGQIILDEGCLLSAQTILHIRDYSIPEVWIRDSSDSSGGLHDYLQKQYAPVRSRSERIRQSEEYKIFSQKFDSCTTMLHTALNDCILRAKKLETDKLLAGTLDLFASHTTTLSMFDMLHNLRQIDDSTYAHSVNVAIISRMLGNWLGFSEDAQNTLTLCGLLHDIGKSRIPASIIGKPGRLTSEEFEQIKRHPLLGYELLKNQPLDPHIKNAALMHHERCDGSGYPFGLYASDIDDYASIIAVADVYDAMTADRCYRLGLCPFEVIAQFEQEGLQRYKPRYILTFLEHIAHTYLHNRVLLNNGQTGEIIFINKRLTRPTIQIAPSRFINLEEHPELYIQAII</sequence>
<dbReference type="RefSeq" id="WP_055229632.1">
    <property type="nucleotide sequence ID" value="NZ_CATVZQ010000001.1"/>
</dbReference>
<name>A0A173WX25_9FIRM</name>
<dbReference type="PANTHER" id="PTHR43155:SF2">
    <property type="entry name" value="CYCLIC DI-GMP PHOSPHODIESTERASE PA4108"/>
    <property type="match status" value="1"/>
</dbReference>
<dbReference type="PROSITE" id="PS51832">
    <property type="entry name" value="HD_GYP"/>
    <property type="match status" value="1"/>
</dbReference>
<evidence type="ECO:0000313" key="3">
    <source>
        <dbReference type="EMBL" id="RGS42265.1"/>
    </source>
</evidence>
<dbReference type="InterPro" id="IPR003607">
    <property type="entry name" value="HD/PDEase_dom"/>
</dbReference>
<dbReference type="EMBL" id="QRVL01000001">
    <property type="protein sequence ID" value="RGS42265.1"/>
    <property type="molecule type" value="Genomic_DNA"/>
</dbReference>
<dbReference type="PANTHER" id="PTHR43155">
    <property type="entry name" value="CYCLIC DI-GMP PHOSPHODIESTERASE PA4108-RELATED"/>
    <property type="match status" value="1"/>
</dbReference>
<dbReference type="PROSITE" id="PS51831">
    <property type="entry name" value="HD"/>
    <property type="match status" value="1"/>
</dbReference>
<evidence type="ECO:0000313" key="4">
    <source>
        <dbReference type="Proteomes" id="UP000266172"/>
    </source>
</evidence>
<gene>
    <name evidence="3" type="ORF">DWX93_02730</name>
</gene>
<proteinExistence type="predicted"/>